<feature type="domain" description="F-box" evidence="1">
    <location>
        <begin position="2"/>
        <end position="52"/>
    </location>
</feature>
<dbReference type="InterPro" id="IPR032675">
    <property type="entry name" value="LRR_dom_sf"/>
</dbReference>
<dbReference type="InterPro" id="IPR053781">
    <property type="entry name" value="F-box_AtFBL13-like"/>
</dbReference>
<dbReference type="OrthoDB" id="868202at2759"/>
<gene>
    <name evidence="2" type="ORF">PHAVU_004G0166000g</name>
</gene>
<dbReference type="SUPFAM" id="SSF81383">
    <property type="entry name" value="F-box domain"/>
    <property type="match status" value="1"/>
</dbReference>
<dbReference type="Gramene" id="ESW23079">
    <property type="protein sequence ID" value="ESW23079"/>
    <property type="gene ID" value="PHAVU_004G0166000g"/>
</dbReference>
<dbReference type="InterPro" id="IPR001810">
    <property type="entry name" value="F-box_dom"/>
</dbReference>
<dbReference type="STRING" id="3885.V7BYQ7"/>
<keyword evidence="3" id="KW-1185">Reference proteome</keyword>
<dbReference type="EMBL" id="CM002291">
    <property type="protein sequence ID" value="ESW23079.1"/>
    <property type="molecule type" value="Genomic_DNA"/>
</dbReference>
<dbReference type="PROSITE" id="PS50181">
    <property type="entry name" value="FBOX"/>
    <property type="match status" value="1"/>
</dbReference>
<dbReference type="InterPro" id="IPR055294">
    <property type="entry name" value="FBL60-like"/>
</dbReference>
<dbReference type="Pfam" id="PF07723">
    <property type="entry name" value="LRR_2"/>
    <property type="match status" value="1"/>
</dbReference>
<evidence type="ECO:0000313" key="2">
    <source>
        <dbReference type="EMBL" id="ESW23079.1"/>
    </source>
</evidence>
<evidence type="ECO:0000313" key="3">
    <source>
        <dbReference type="Proteomes" id="UP000000226"/>
    </source>
</evidence>
<dbReference type="Gene3D" id="3.80.10.10">
    <property type="entry name" value="Ribonuclease Inhibitor"/>
    <property type="match status" value="1"/>
</dbReference>
<proteinExistence type="predicted"/>
<reference evidence="3" key="1">
    <citation type="journal article" date="2014" name="Nat. Genet.">
        <title>A reference genome for common bean and genome-wide analysis of dual domestications.</title>
        <authorList>
            <person name="Schmutz J."/>
            <person name="McClean P.E."/>
            <person name="Mamidi S."/>
            <person name="Wu G.A."/>
            <person name="Cannon S.B."/>
            <person name="Grimwood J."/>
            <person name="Jenkins J."/>
            <person name="Shu S."/>
            <person name="Song Q."/>
            <person name="Chavarro C."/>
            <person name="Torres-Torres M."/>
            <person name="Geffroy V."/>
            <person name="Moghaddam S.M."/>
            <person name="Gao D."/>
            <person name="Abernathy B."/>
            <person name="Barry K."/>
            <person name="Blair M."/>
            <person name="Brick M.A."/>
            <person name="Chovatia M."/>
            <person name="Gepts P."/>
            <person name="Goodstein D.M."/>
            <person name="Gonzales M."/>
            <person name="Hellsten U."/>
            <person name="Hyten D.L."/>
            <person name="Jia G."/>
            <person name="Kelly J.D."/>
            <person name="Kudrna D."/>
            <person name="Lee R."/>
            <person name="Richard M.M."/>
            <person name="Miklas P.N."/>
            <person name="Osorno J.M."/>
            <person name="Rodrigues J."/>
            <person name="Thareau V."/>
            <person name="Urrea C.A."/>
            <person name="Wang M."/>
            <person name="Yu Y."/>
            <person name="Zhang M."/>
            <person name="Wing R.A."/>
            <person name="Cregan P.B."/>
            <person name="Rokhsar D.S."/>
            <person name="Jackson S.A."/>
        </authorList>
    </citation>
    <scope>NUCLEOTIDE SEQUENCE [LARGE SCALE GENOMIC DNA]</scope>
    <source>
        <strain evidence="3">cv. G19833</strain>
    </source>
</reference>
<protein>
    <recommendedName>
        <fullName evidence="1">F-box domain-containing protein</fullName>
    </recommendedName>
</protein>
<dbReference type="Pfam" id="PF00646">
    <property type="entry name" value="F-box"/>
    <property type="match status" value="1"/>
</dbReference>
<accession>V7BYQ7</accession>
<sequence length="149" mass="17182">MADRISSCPDSILCYILSFLPTKQVVATRFLSKRWKHLWRSVPSLDFDFRNFLKLAIITPNFFPFVDLPLLKILHLKSARFFKCEDLQRFLSGCPNIEDLEVGSGLTRKPAANSAVKFQKLPKLIRANIHTHLIPLEFVKNVEVLVTDR</sequence>
<evidence type="ECO:0000259" key="1">
    <source>
        <dbReference type="PROSITE" id="PS50181"/>
    </source>
</evidence>
<organism evidence="2 3">
    <name type="scientific">Phaseolus vulgaris</name>
    <name type="common">Kidney bean</name>
    <name type="synonym">French bean</name>
    <dbReference type="NCBI Taxonomy" id="3885"/>
    <lineage>
        <taxon>Eukaryota</taxon>
        <taxon>Viridiplantae</taxon>
        <taxon>Streptophyta</taxon>
        <taxon>Embryophyta</taxon>
        <taxon>Tracheophyta</taxon>
        <taxon>Spermatophyta</taxon>
        <taxon>Magnoliopsida</taxon>
        <taxon>eudicotyledons</taxon>
        <taxon>Gunneridae</taxon>
        <taxon>Pentapetalae</taxon>
        <taxon>rosids</taxon>
        <taxon>fabids</taxon>
        <taxon>Fabales</taxon>
        <taxon>Fabaceae</taxon>
        <taxon>Papilionoideae</taxon>
        <taxon>50 kb inversion clade</taxon>
        <taxon>NPAAA clade</taxon>
        <taxon>indigoferoid/millettioid clade</taxon>
        <taxon>Phaseoleae</taxon>
        <taxon>Phaseolus</taxon>
    </lineage>
</organism>
<dbReference type="PANTHER" id="PTHR31293">
    <property type="entry name" value="RNI-LIKE SUPERFAMILY PROTEIN"/>
    <property type="match status" value="1"/>
</dbReference>
<dbReference type="InterPro" id="IPR036047">
    <property type="entry name" value="F-box-like_dom_sf"/>
</dbReference>
<dbReference type="OMA" id="GHLACET"/>
<dbReference type="PANTHER" id="PTHR31293:SF12">
    <property type="entry name" value="RNI-LIKE SUPERFAMILY PROTEIN"/>
    <property type="match status" value="1"/>
</dbReference>
<dbReference type="AlphaFoldDB" id="V7BYQ7"/>
<feature type="non-terminal residue" evidence="2">
    <location>
        <position position="149"/>
    </location>
</feature>
<dbReference type="InterPro" id="IPR013101">
    <property type="entry name" value="LRR_PRU1-like"/>
</dbReference>
<dbReference type="Proteomes" id="UP000000226">
    <property type="component" value="Chromosome 4"/>
</dbReference>
<dbReference type="CDD" id="cd22160">
    <property type="entry name" value="F-box_AtFBL13-like"/>
    <property type="match status" value="1"/>
</dbReference>
<name>V7BYQ7_PHAVU</name>